<dbReference type="Proteomes" id="UP000260649">
    <property type="component" value="Unassembled WGS sequence"/>
</dbReference>
<accession>A0A3E2B5R9</accession>
<evidence type="ECO:0008006" key="3">
    <source>
        <dbReference type="Google" id="ProtNLM"/>
    </source>
</evidence>
<name>A0A3E2B5R9_9FIRM</name>
<keyword evidence="2" id="KW-1185">Reference proteome</keyword>
<dbReference type="GeneID" id="97994453"/>
<evidence type="ECO:0000313" key="1">
    <source>
        <dbReference type="EMBL" id="RFT07392.1"/>
    </source>
</evidence>
<dbReference type="OrthoDB" id="175771at2"/>
<reference evidence="1 2" key="1">
    <citation type="submission" date="2018-07" db="EMBL/GenBank/DDBJ databases">
        <title>GABA Modulating Bacteria of the Human Gut Microbiota.</title>
        <authorList>
            <person name="Strandwitz P."/>
            <person name="Kim K.H."/>
            <person name="Terekhova D."/>
            <person name="Liu J.K."/>
            <person name="Sharma A."/>
            <person name="Levering J."/>
            <person name="Mcdonald D."/>
            <person name="Dietrich D."/>
            <person name="Ramadhar T.R."/>
            <person name="Lekbua A."/>
            <person name="Mroue N."/>
            <person name="Liston C."/>
            <person name="Stewart E.J."/>
            <person name="Dubin M.J."/>
            <person name="Zengler K."/>
            <person name="Knight R."/>
            <person name="Gilbert J.A."/>
            <person name="Clardy J."/>
            <person name="Lewis K."/>
        </authorList>
    </citation>
    <scope>NUCLEOTIDE SEQUENCE [LARGE SCALE GENOMIC DNA]</scope>
    <source>
        <strain evidence="1 2">KLE1738</strain>
    </source>
</reference>
<dbReference type="InterPro" id="IPR025945">
    <property type="entry name" value="DHHW"/>
</dbReference>
<sequence>MKKLYSFLPALIFLVFLGVMALLLLFSPVRDYSENEKRYLAGRPEVTVSGILEGETQEQLEKFTADQVPGRDFFVGVNAYWNLATGRNGAQDIYHCKQGYLINAPKTYNEKIFTDNLTKFDQFAAQLGVPADLMMVPSTGYLMEEVLPTFHGTYDDDQLYDKAEQILQNTRLVDVRQALLEGKETGQICYRTDHHLTSYGNYLLYRAYQIAQGAPYLSRDAYEVASYDGFYGTTWSGSGYWFTQPDQVEVWDSGIQPTVTLIDGSAAPQVSHSLFFPSHLEEMDKYPVFLDGNHSLVTIQNPNAEGGNLLVIRDSYAHCFSTFLASDYQNIYLVDLRYYRDNLSQFVAEHPVDRVLYLYGVDNLVSDTNSAWLK</sequence>
<proteinExistence type="predicted"/>
<dbReference type="AlphaFoldDB" id="A0A3E2B5R9"/>
<dbReference type="RefSeq" id="WP_117141595.1">
    <property type="nucleotide sequence ID" value="NZ_CAKXKJ010000010.1"/>
</dbReference>
<evidence type="ECO:0000313" key="2">
    <source>
        <dbReference type="Proteomes" id="UP000260649"/>
    </source>
</evidence>
<dbReference type="Pfam" id="PF14286">
    <property type="entry name" value="DHHW"/>
    <property type="match status" value="1"/>
</dbReference>
<gene>
    <name evidence="1" type="ORF">DV520_01720</name>
</gene>
<comment type="caution">
    <text evidence="1">The sequence shown here is derived from an EMBL/GenBank/DDBJ whole genome shotgun (WGS) entry which is preliminary data.</text>
</comment>
<organism evidence="1 2">
    <name type="scientific">Evtepia gabavorous</name>
    <dbReference type="NCBI Taxonomy" id="2211183"/>
    <lineage>
        <taxon>Bacteria</taxon>
        <taxon>Bacillati</taxon>
        <taxon>Bacillota</taxon>
        <taxon>Clostridia</taxon>
        <taxon>Eubacteriales</taxon>
        <taxon>Evtepia</taxon>
    </lineage>
</organism>
<dbReference type="EMBL" id="QQRQ01000002">
    <property type="protein sequence ID" value="RFT07392.1"/>
    <property type="molecule type" value="Genomic_DNA"/>
</dbReference>
<protein>
    <recommendedName>
        <fullName evidence="3">AlgX/AlgJ SGNH hydrolase-like domain-containing protein</fullName>
    </recommendedName>
</protein>